<feature type="region of interest" description="Disordered" evidence="1">
    <location>
        <begin position="138"/>
        <end position="168"/>
    </location>
</feature>
<name>A0A8S2JMC8_9BILA</name>
<feature type="compositionally biased region" description="Low complexity" evidence="1">
    <location>
        <begin position="776"/>
        <end position="786"/>
    </location>
</feature>
<sequence>MIDHDPTCDFNIDEEIEHARLKNKQRLEYRKIYKQQRQQQSNNIGVFLTTDSNKSDQEEEVKNKDGNRQKTVTSTKKPLLEHQYLNTLDNDLFLTTMNDNNIYYKTSDEAEESQTAQHEKEEEYDIDLDFFITDSFDSHDSSGTEDDQKDQQDNNINHSELDKNNKPLHYYTNQTTNNVCVQLLQLIRDSHVSKQKSQHFMSFINKILPQPNEMPPTIEKLLLKLNIINYFYKRTVCILCKKQLMDTQNKCTSCPTAEPHHLAHIYDTDFHALLSLILRRLSKQIKAYKQEISKPNQNHQKNYDIPFGSIYQDLLQQRKHQNLLSFIIHIDGVGLVKSTKLKMWLCSASIVELPPKIRTRRHNMPLLSIYIGHTDPDPELWLSQCFTMLKQRKEEENIIDIPLPDSILCDYAHVTLLRHFRDVVKIISESLSPTIRKTIDRNLRAQHFPHFFNRKMRGVENFSHIKASELKHLLLYGFIPHFFGFLTTDQSAFISLLICGIRLLHFGKVYGPDTSQIAHNLLLIYYSQHSIYFKHQINFVLHLHAHYSQIYDRHGSLSSINTFAQEDLVGYVSKNRNGSRYFGDLITHYYNIDVFLKSSVEDQSIKHDGPFDQLLSYANDLMYNEIFRYHEQHCKCNDFSECVRVYKRCIINEHVFHSLSYKQRKTTNSYFVQYYQRGSRAFLFGEILIFITIHNQPFALVKIFEISYLFSDYFINCKYYKSIRTPLDDFYFVVKPKSVNIFVPIEQIIQHYKDQMASNQQNINGKRIRRQQQRYTPTETTTTTTTLSRQPKRSVGSTVTKRDLHVLRSDLPSTSSDLSYHGQQRSIIPSNSHPFTSYKRASKTTSQQRSGGRGSYSSISNRSVLRESTNFEDDDEDEIDYYIDHRKRTHLSQQQQSIDNGDDYDEPEEEEDEVRSRMEIENSSIADQHYNHSKQEEGDDENEGVLEDDVRSRAGDFPAANEQQERRDNRRRKTTTAANNDETNQIELLRNDIASVSTKLSTELKQHMQNFDKKFIRLSKAYEKLMPNQLQQYQGSPTDTFPAIVDFNGENLLDEYAKDPKQYARILLKKLFTINELGNSVLLPNDRYSRKALDLDKMKTICAKYRIDVMRYDEFFKTVLHQTLSQLICDCRKKTRKTALPTTIVNAQNQIPPPQQTSTTVANPSTATVTTISDNSA</sequence>
<evidence type="ECO:0000256" key="1">
    <source>
        <dbReference type="SAM" id="MobiDB-lite"/>
    </source>
</evidence>
<feature type="region of interest" description="Disordered" evidence="1">
    <location>
        <begin position="761"/>
        <end position="861"/>
    </location>
</feature>
<comment type="caution">
    <text evidence="3">The sequence shown here is derived from an EMBL/GenBank/DDBJ whole genome shotgun (WGS) entry which is preliminary data.</text>
</comment>
<accession>A0A8S2JMC8</accession>
<dbReference type="InterPro" id="IPR009667">
    <property type="entry name" value="DUF1258"/>
</dbReference>
<feature type="region of interest" description="Disordered" evidence="1">
    <location>
        <begin position="43"/>
        <end position="75"/>
    </location>
</feature>
<evidence type="ECO:0000313" key="3">
    <source>
        <dbReference type="EMBL" id="CAF3817586.1"/>
    </source>
</evidence>
<dbReference type="EMBL" id="CAJNOK010007984">
    <property type="protein sequence ID" value="CAF1050784.1"/>
    <property type="molecule type" value="Genomic_DNA"/>
</dbReference>
<organism evidence="3 4">
    <name type="scientific">Didymodactylos carnosus</name>
    <dbReference type="NCBI Taxonomy" id="1234261"/>
    <lineage>
        <taxon>Eukaryota</taxon>
        <taxon>Metazoa</taxon>
        <taxon>Spiralia</taxon>
        <taxon>Gnathifera</taxon>
        <taxon>Rotifera</taxon>
        <taxon>Eurotatoria</taxon>
        <taxon>Bdelloidea</taxon>
        <taxon>Philodinida</taxon>
        <taxon>Philodinidae</taxon>
        <taxon>Didymodactylos</taxon>
    </lineage>
</organism>
<feature type="compositionally biased region" description="Low complexity" evidence="1">
    <location>
        <begin position="846"/>
        <end position="861"/>
    </location>
</feature>
<dbReference type="AlphaFoldDB" id="A0A8S2JMC8"/>
<feature type="compositionally biased region" description="Acidic residues" evidence="1">
    <location>
        <begin position="900"/>
        <end position="913"/>
    </location>
</feature>
<proteinExistence type="predicted"/>
<dbReference type="Pfam" id="PF06869">
    <property type="entry name" value="DUF1258"/>
    <property type="match status" value="1"/>
</dbReference>
<feature type="compositionally biased region" description="Polar residues" evidence="1">
    <location>
        <begin position="811"/>
        <end position="835"/>
    </location>
</feature>
<feature type="region of interest" description="Disordered" evidence="1">
    <location>
        <begin position="886"/>
        <end position="984"/>
    </location>
</feature>
<feature type="compositionally biased region" description="Acidic residues" evidence="1">
    <location>
        <begin position="937"/>
        <end position="947"/>
    </location>
</feature>
<evidence type="ECO:0000313" key="4">
    <source>
        <dbReference type="Proteomes" id="UP000682733"/>
    </source>
</evidence>
<dbReference type="Proteomes" id="UP000677228">
    <property type="component" value="Unassembled WGS sequence"/>
</dbReference>
<gene>
    <name evidence="2" type="ORF">OVA965_LOCUS16929</name>
    <name evidence="3" type="ORF">TMI583_LOCUS16939</name>
</gene>
<protein>
    <submittedName>
        <fullName evidence="3">Uncharacterized protein</fullName>
    </submittedName>
</protein>
<dbReference type="EMBL" id="CAJOBA010007996">
    <property type="protein sequence ID" value="CAF3817586.1"/>
    <property type="molecule type" value="Genomic_DNA"/>
</dbReference>
<feature type="region of interest" description="Disordered" evidence="1">
    <location>
        <begin position="1148"/>
        <end position="1177"/>
    </location>
</feature>
<evidence type="ECO:0000313" key="2">
    <source>
        <dbReference type="EMBL" id="CAF1050784.1"/>
    </source>
</evidence>
<feature type="compositionally biased region" description="Basic and acidic residues" evidence="1">
    <location>
        <begin position="53"/>
        <end position="68"/>
    </location>
</feature>
<reference evidence="3" key="1">
    <citation type="submission" date="2021-02" db="EMBL/GenBank/DDBJ databases">
        <authorList>
            <person name="Nowell W R."/>
        </authorList>
    </citation>
    <scope>NUCLEOTIDE SEQUENCE</scope>
</reference>
<dbReference type="Proteomes" id="UP000682733">
    <property type="component" value="Unassembled WGS sequence"/>
</dbReference>